<name>A0A1D8JDD8_9BACL</name>
<sequence length="222" mass="25525">MKIEVWSDIACPFCYIGKRKLEEALDRFPHKDQVKIEFKSFELDSNAELYDGKSYYEKLSSKHGMRIGQAKHFSASIALQAKNIGLTFNFEELKSTNTFDAHRLIKFGMSHGKETTVIEKLFYAYFTEARDIGDLETLADIAEASGLERKETLEVLHDKTLYANDVRSDESDAKRYGITGVPYFIFNKKHTISGAQPTIAFVRTLQKVWEEENPWCQSLKQT</sequence>
<dbReference type="InterPro" id="IPR036249">
    <property type="entry name" value="Thioredoxin-like_sf"/>
</dbReference>
<dbReference type="PANTHER" id="PTHR13887">
    <property type="entry name" value="GLUTATHIONE S-TRANSFERASE KAPPA"/>
    <property type="match status" value="1"/>
</dbReference>
<evidence type="ECO:0000313" key="2">
    <source>
        <dbReference type="EMBL" id="AOV06719.1"/>
    </source>
</evidence>
<dbReference type="PANTHER" id="PTHR13887:SF41">
    <property type="entry name" value="THIOREDOXIN SUPERFAMILY PROTEIN"/>
    <property type="match status" value="1"/>
</dbReference>
<dbReference type="RefSeq" id="WP_075526835.1">
    <property type="nucleotide sequence ID" value="NZ_CP017560.1"/>
</dbReference>
<protein>
    <submittedName>
        <fullName evidence="2">Disulfide bond formation protein DsbA</fullName>
    </submittedName>
</protein>
<feature type="domain" description="DSBA-like thioredoxin" evidence="1">
    <location>
        <begin position="3"/>
        <end position="205"/>
    </location>
</feature>
<dbReference type="Pfam" id="PF01323">
    <property type="entry name" value="DSBA"/>
    <property type="match status" value="1"/>
</dbReference>
<accession>A0A1D8JDD8</accession>
<dbReference type="SUPFAM" id="SSF52833">
    <property type="entry name" value="Thioredoxin-like"/>
    <property type="match status" value="1"/>
</dbReference>
<gene>
    <name evidence="2" type="ORF">BI350_03325</name>
</gene>
<proteinExistence type="predicted"/>
<dbReference type="GO" id="GO:0016491">
    <property type="term" value="F:oxidoreductase activity"/>
    <property type="evidence" value="ECO:0007669"/>
    <property type="project" value="InterPro"/>
</dbReference>
<keyword evidence="3" id="KW-1185">Reference proteome</keyword>
<evidence type="ECO:0000259" key="1">
    <source>
        <dbReference type="Pfam" id="PF01323"/>
    </source>
</evidence>
<dbReference type="CDD" id="cd03024">
    <property type="entry name" value="DsbA_FrnE"/>
    <property type="match status" value="1"/>
</dbReference>
<dbReference type="Proteomes" id="UP000185746">
    <property type="component" value="Chromosome"/>
</dbReference>
<dbReference type="AlphaFoldDB" id="A0A1D8JDD8"/>
<dbReference type="EMBL" id="CP017560">
    <property type="protein sequence ID" value="AOV06719.1"/>
    <property type="molecule type" value="Genomic_DNA"/>
</dbReference>
<reference evidence="2 3" key="1">
    <citation type="submission" date="2016-09" db="EMBL/GenBank/DDBJ databases">
        <title>Complete genome sequence of the Lysinibacillus sphaericus LMG 22257, a specie of Bacillus with ureolytic activity that can effectively biodeposit calcium carbonate.</title>
        <authorList>
            <person name="Yan W."/>
        </authorList>
    </citation>
    <scope>NUCLEOTIDE SEQUENCE [LARGE SCALE GENOMIC DNA]</scope>
    <source>
        <strain evidence="2 3">LMG 22257</strain>
    </source>
</reference>
<organism evidence="2 3">
    <name type="scientific">Sporosarcina ureilytica</name>
    <dbReference type="NCBI Taxonomy" id="298596"/>
    <lineage>
        <taxon>Bacteria</taxon>
        <taxon>Bacillati</taxon>
        <taxon>Bacillota</taxon>
        <taxon>Bacilli</taxon>
        <taxon>Bacillales</taxon>
        <taxon>Caryophanaceae</taxon>
        <taxon>Sporosarcina</taxon>
    </lineage>
</organism>
<dbReference type="InterPro" id="IPR001853">
    <property type="entry name" value="DSBA-like_thioredoxin_dom"/>
</dbReference>
<evidence type="ECO:0000313" key="3">
    <source>
        <dbReference type="Proteomes" id="UP000185746"/>
    </source>
</evidence>
<dbReference type="Gene3D" id="3.40.30.10">
    <property type="entry name" value="Glutaredoxin"/>
    <property type="match status" value="1"/>
</dbReference>
<dbReference type="KEGG" id="surl:BI350_03325"/>